<reference evidence="2 3" key="1">
    <citation type="submission" date="2024-09" db="EMBL/GenBank/DDBJ databases">
        <title>Novel species of the genus Pelomonas and Roseateles isolated from streams.</title>
        <authorList>
            <person name="Lu H."/>
        </authorList>
    </citation>
    <scope>NUCLEOTIDE SEQUENCE [LARGE SCALE GENOMIC DNA]</scope>
    <source>
        <strain evidence="2 3">BYS96W</strain>
    </source>
</reference>
<accession>A0ABW7GAK9</accession>
<keyword evidence="3" id="KW-1185">Reference proteome</keyword>
<dbReference type="EMBL" id="JBIGIA010000017">
    <property type="protein sequence ID" value="MFG6458975.1"/>
    <property type="molecule type" value="Genomic_DNA"/>
</dbReference>
<protein>
    <recommendedName>
        <fullName evidence="4">Aspartyl protease</fullName>
    </recommendedName>
</protein>
<name>A0ABW7GAK9_9BURK</name>
<sequence>MPSLGPALIACFSLAFVLGTARADDAGSLTLPLQVEGGLPLVDARIDGRAARLLLDTGGAAALALRADWGPAGAASAPATQDAQGQQRINVALPVGEVVLAGQSLTPVPAAQTWHKARRPAGVDGYLGWGWLRERRWMLDYAAGRLQLFDPQAALPAACGTAPQPFRLLGSLPVVQLRAADGQVLTLGLDTGATRNVIRPAAAAAVAGPLALDGQVLAVGGFVTVPLQVPGLDGFLGQDFFSRHRVCMAPASQQLWVQPLAP</sequence>
<dbReference type="SUPFAM" id="SSF50630">
    <property type="entry name" value="Acid proteases"/>
    <property type="match status" value="1"/>
</dbReference>
<evidence type="ECO:0000256" key="1">
    <source>
        <dbReference type="SAM" id="SignalP"/>
    </source>
</evidence>
<evidence type="ECO:0000313" key="3">
    <source>
        <dbReference type="Proteomes" id="UP001606305"/>
    </source>
</evidence>
<proteinExistence type="predicted"/>
<comment type="caution">
    <text evidence="2">The sequence shown here is derived from an EMBL/GenBank/DDBJ whole genome shotgun (WGS) entry which is preliminary data.</text>
</comment>
<organism evidence="2 3">
    <name type="scientific">Pelomonas nitida</name>
    <dbReference type="NCBI Taxonomy" id="3299027"/>
    <lineage>
        <taxon>Bacteria</taxon>
        <taxon>Pseudomonadati</taxon>
        <taxon>Pseudomonadota</taxon>
        <taxon>Betaproteobacteria</taxon>
        <taxon>Burkholderiales</taxon>
        <taxon>Sphaerotilaceae</taxon>
        <taxon>Roseateles</taxon>
    </lineage>
</organism>
<keyword evidence="1" id="KW-0732">Signal</keyword>
<feature type="signal peptide" evidence="1">
    <location>
        <begin position="1"/>
        <end position="23"/>
    </location>
</feature>
<dbReference type="InterPro" id="IPR021109">
    <property type="entry name" value="Peptidase_aspartic_dom_sf"/>
</dbReference>
<dbReference type="Proteomes" id="UP001606305">
    <property type="component" value="Unassembled WGS sequence"/>
</dbReference>
<evidence type="ECO:0008006" key="4">
    <source>
        <dbReference type="Google" id="ProtNLM"/>
    </source>
</evidence>
<feature type="chain" id="PRO_5047503404" description="Aspartyl protease" evidence="1">
    <location>
        <begin position="24"/>
        <end position="262"/>
    </location>
</feature>
<gene>
    <name evidence="2" type="ORF">ACG00X_19230</name>
</gene>
<evidence type="ECO:0000313" key="2">
    <source>
        <dbReference type="EMBL" id="MFG6458975.1"/>
    </source>
</evidence>
<dbReference type="Gene3D" id="2.40.70.10">
    <property type="entry name" value="Acid Proteases"/>
    <property type="match status" value="1"/>
</dbReference>
<dbReference type="RefSeq" id="WP_394490490.1">
    <property type="nucleotide sequence ID" value="NZ_JBIGIA010000017.1"/>
</dbReference>